<proteinExistence type="predicted"/>
<dbReference type="Proteomes" id="UP000004217">
    <property type="component" value="Unassembled WGS sequence"/>
</dbReference>
<protein>
    <submittedName>
        <fullName evidence="2">Uncharacterized protein</fullName>
    </submittedName>
</protein>
<keyword evidence="3" id="KW-1185">Reference proteome</keyword>
<dbReference type="AlphaFoldDB" id="G2GKC8"/>
<dbReference type="InterPro" id="IPR043746">
    <property type="entry name" value="DUF5691"/>
</dbReference>
<feature type="region of interest" description="Disordered" evidence="1">
    <location>
        <begin position="56"/>
        <end position="92"/>
    </location>
</feature>
<feature type="non-terminal residue" evidence="2">
    <location>
        <position position="92"/>
    </location>
</feature>
<dbReference type="EMBL" id="AGBF01000171">
    <property type="protein sequence ID" value="EGX56046.1"/>
    <property type="molecule type" value="Genomic_DNA"/>
</dbReference>
<gene>
    <name evidence="2" type="ORF">SZN_29857</name>
</gene>
<name>G2GKC8_9ACTN</name>
<evidence type="ECO:0000313" key="2">
    <source>
        <dbReference type="EMBL" id="EGX56046.1"/>
    </source>
</evidence>
<reference evidence="2 3" key="1">
    <citation type="submission" date="2011-08" db="EMBL/GenBank/DDBJ databases">
        <authorList>
            <person name="Lin Y."/>
            <person name="Hao X."/>
            <person name="Johnstone L."/>
            <person name="Miller S.J."/>
            <person name="Wei G."/>
            <person name="Rensing C."/>
        </authorList>
    </citation>
    <scope>NUCLEOTIDE SEQUENCE [LARGE SCALE GENOMIC DNA]</scope>
    <source>
        <strain evidence="2 3">K42</strain>
    </source>
</reference>
<organism evidence="2 3">
    <name type="scientific">Streptomyces zinciresistens K42</name>
    <dbReference type="NCBI Taxonomy" id="700597"/>
    <lineage>
        <taxon>Bacteria</taxon>
        <taxon>Bacillati</taxon>
        <taxon>Actinomycetota</taxon>
        <taxon>Actinomycetes</taxon>
        <taxon>Kitasatosporales</taxon>
        <taxon>Streptomycetaceae</taxon>
        <taxon>Streptomyces</taxon>
    </lineage>
</organism>
<dbReference type="Pfam" id="PF18944">
    <property type="entry name" value="DUF5691"/>
    <property type="match status" value="1"/>
</dbReference>
<feature type="compositionally biased region" description="Gly residues" evidence="1">
    <location>
        <begin position="82"/>
        <end position="92"/>
    </location>
</feature>
<evidence type="ECO:0000313" key="3">
    <source>
        <dbReference type="Proteomes" id="UP000004217"/>
    </source>
</evidence>
<accession>G2GKC8</accession>
<comment type="caution">
    <text evidence="2">The sequence shown here is derived from an EMBL/GenBank/DDBJ whole genome shotgun (WGS) entry which is preliminary data.</text>
</comment>
<evidence type="ECO:0000256" key="1">
    <source>
        <dbReference type="SAM" id="MobiDB-lite"/>
    </source>
</evidence>
<sequence>MNSPFQQVAPAVPDAWEELVTVALLGTDRRTPPGAAPDREAPVALLDAAAVETVRRRAGLRPAPAARRPRRAAEDPPSRAARGGGPQTGAAA</sequence>